<dbReference type="InterPro" id="IPR010982">
    <property type="entry name" value="Lambda_DNA-bd_dom_sf"/>
</dbReference>
<dbReference type="Proteomes" id="UP001500392">
    <property type="component" value="Unassembled WGS sequence"/>
</dbReference>
<dbReference type="Gene3D" id="1.10.260.40">
    <property type="entry name" value="lambda repressor-like DNA-binding domains"/>
    <property type="match status" value="1"/>
</dbReference>
<feature type="domain" description="HTH cro/C1-type" evidence="1">
    <location>
        <begin position="13"/>
        <end position="67"/>
    </location>
</feature>
<dbReference type="Pfam" id="PF13443">
    <property type="entry name" value="HTH_26"/>
    <property type="match status" value="1"/>
</dbReference>
<dbReference type="RefSeq" id="WP_344931569.1">
    <property type="nucleotide sequence ID" value="NZ_BAABDM010000001.1"/>
</dbReference>
<dbReference type="EMBL" id="BAABDM010000001">
    <property type="protein sequence ID" value="GAA4081887.1"/>
    <property type="molecule type" value="Genomic_DNA"/>
</dbReference>
<dbReference type="SUPFAM" id="SSF47413">
    <property type="entry name" value="lambda repressor-like DNA-binding domains"/>
    <property type="match status" value="1"/>
</dbReference>
<keyword evidence="3" id="KW-1185">Reference proteome</keyword>
<reference evidence="3" key="1">
    <citation type="journal article" date="2019" name="Int. J. Syst. Evol. Microbiol.">
        <title>The Global Catalogue of Microorganisms (GCM) 10K type strain sequencing project: providing services to taxonomists for standard genome sequencing and annotation.</title>
        <authorList>
            <consortium name="The Broad Institute Genomics Platform"/>
            <consortium name="The Broad Institute Genome Sequencing Center for Infectious Disease"/>
            <person name="Wu L."/>
            <person name="Ma J."/>
        </authorList>
    </citation>
    <scope>NUCLEOTIDE SEQUENCE [LARGE SCALE GENOMIC DNA]</scope>
    <source>
        <strain evidence="3">JCM 17304</strain>
    </source>
</reference>
<evidence type="ECO:0000313" key="2">
    <source>
        <dbReference type="EMBL" id="GAA4081887.1"/>
    </source>
</evidence>
<dbReference type="CDD" id="cd00093">
    <property type="entry name" value="HTH_XRE"/>
    <property type="match status" value="1"/>
</dbReference>
<organism evidence="2 3">
    <name type="scientific">Zhongshania borealis</name>
    <dbReference type="NCBI Taxonomy" id="889488"/>
    <lineage>
        <taxon>Bacteria</taxon>
        <taxon>Pseudomonadati</taxon>
        <taxon>Pseudomonadota</taxon>
        <taxon>Gammaproteobacteria</taxon>
        <taxon>Cellvibrionales</taxon>
        <taxon>Spongiibacteraceae</taxon>
        <taxon>Zhongshania</taxon>
    </lineage>
</organism>
<dbReference type="PROSITE" id="PS50943">
    <property type="entry name" value="HTH_CROC1"/>
    <property type="match status" value="1"/>
</dbReference>
<evidence type="ECO:0000259" key="1">
    <source>
        <dbReference type="PROSITE" id="PS50943"/>
    </source>
</evidence>
<gene>
    <name evidence="2" type="ORF">GCM10022414_00310</name>
</gene>
<sequence length="80" mass="9010">MIRVRLKEMLADKEFREGKSATMVDVSEATGIHRATLSKIGKNRGYNPTLDIIDRLCEYFDCEISDLLVRSANSVTSSDQ</sequence>
<accession>A0ABP7W5W4</accession>
<name>A0ABP7W5W4_9GAMM</name>
<comment type="caution">
    <text evidence="2">The sequence shown here is derived from an EMBL/GenBank/DDBJ whole genome shotgun (WGS) entry which is preliminary data.</text>
</comment>
<evidence type="ECO:0000313" key="3">
    <source>
        <dbReference type="Proteomes" id="UP001500392"/>
    </source>
</evidence>
<proteinExistence type="predicted"/>
<dbReference type="InterPro" id="IPR001387">
    <property type="entry name" value="Cro/C1-type_HTH"/>
</dbReference>
<dbReference type="SMART" id="SM00530">
    <property type="entry name" value="HTH_XRE"/>
    <property type="match status" value="1"/>
</dbReference>
<protein>
    <recommendedName>
        <fullName evidence="1">HTH cro/C1-type domain-containing protein</fullName>
    </recommendedName>
</protein>